<evidence type="ECO:0000256" key="3">
    <source>
        <dbReference type="ARBA" id="ARBA00022670"/>
    </source>
</evidence>
<evidence type="ECO:0000259" key="9">
    <source>
        <dbReference type="Pfam" id="PF05649"/>
    </source>
</evidence>
<dbReference type="InterPro" id="IPR008753">
    <property type="entry name" value="Peptidase_M13_N"/>
</dbReference>
<dbReference type="PROSITE" id="PS51885">
    <property type="entry name" value="NEPRILYSIN"/>
    <property type="match status" value="1"/>
</dbReference>
<keyword evidence="6" id="KW-0862">Zinc</keyword>
<name>A0A521BA72_9SPHI</name>
<comment type="cofactor">
    <cofactor evidence="1">
        <name>Zn(2+)</name>
        <dbReference type="ChEBI" id="CHEBI:29105"/>
    </cofactor>
</comment>
<evidence type="ECO:0000256" key="4">
    <source>
        <dbReference type="ARBA" id="ARBA00022723"/>
    </source>
</evidence>
<accession>A0A521BA72</accession>
<proteinExistence type="inferred from homology"/>
<dbReference type="GO" id="GO:0004222">
    <property type="term" value="F:metalloendopeptidase activity"/>
    <property type="evidence" value="ECO:0007669"/>
    <property type="project" value="InterPro"/>
</dbReference>
<sequence length="683" mass="77155">MKKYNLMKLIKPFLLGVAGISVTTLAFKQLPTRKFIDASNMDTSVSPGDNFYLYANGGWLKKNPIPASETRWGSFNELIKHNNDELQNLLQQASKSKAAMGTDEQKVGDFYTSGMDSLSIEKAGMKPISADLARIAAIKDSKGILNEVAFEHSQGNSPLFNFFVYQDDKNSSEVISQLSQGGLGLPDRDYYFKDDDRTKNIRAEYVKYLSAMFSLIGDDAAKAQANANAVMKLETALASASMTRVELRDPNKVYHKMTIAELNAITPAINWNDLLPRMMVNGVNNVLVRQPNFYKEVNKQLSATSLADWKAYLRWNTAKNAAPFLSSSFVSENFNFYGKVLTGQKMMKPRKERVATVIDGSMGEVLGKLYVDKNFKPEAKARMMQLIENLSQTYEQRIKRLDWMSETTKDKAIAKLHAFIRKIGYPDKWKDYSSVQTSRSSYYKNVQECNRFDYNYMIHKLGKPVDKTEWGMTPPTVNAYYNPVVNEIVFPAGILQFPFFDFEADDAINYGGIGGVIGHEMTHGFDDEGRQYDAQGNLKDWWTAEDATNFNARAKMVVDQFNGYSVLNGTTHVNGQLTLGENLADLGGINIAYEAFKKTKQGQSNEKIDGFTPDQRFFLSWAQVWRANIRDEAQAQRIVTDPHSPGMYRCNGPLSNMPEFYAAFGVKEGDKMWKPEAQRAKVW</sequence>
<evidence type="ECO:0000256" key="2">
    <source>
        <dbReference type="ARBA" id="ARBA00007357"/>
    </source>
</evidence>
<dbReference type="InterPro" id="IPR042089">
    <property type="entry name" value="Peptidase_M13_dom_2"/>
</dbReference>
<dbReference type="PANTHER" id="PTHR11733:SF167">
    <property type="entry name" value="FI17812P1-RELATED"/>
    <property type="match status" value="1"/>
</dbReference>
<dbReference type="AlphaFoldDB" id="A0A521BA72"/>
<organism evidence="10 11">
    <name type="scientific">Solitalea koreensis</name>
    <dbReference type="NCBI Taxonomy" id="543615"/>
    <lineage>
        <taxon>Bacteria</taxon>
        <taxon>Pseudomonadati</taxon>
        <taxon>Bacteroidota</taxon>
        <taxon>Sphingobacteriia</taxon>
        <taxon>Sphingobacteriales</taxon>
        <taxon>Sphingobacteriaceae</taxon>
        <taxon>Solitalea</taxon>
    </lineage>
</organism>
<feature type="domain" description="Peptidase M13 C-terminal" evidence="8">
    <location>
        <begin position="478"/>
        <end position="677"/>
    </location>
</feature>
<dbReference type="InterPro" id="IPR000718">
    <property type="entry name" value="Peptidase_M13"/>
</dbReference>
<dbReference type="Proteomes" id="UP000315971">
    <property type="component" value="Unassembled WGS sequence"/>
</dbReference>
<dbReference type="GO" id="GO:0016485">
    <property type="term" value="P:protein processing"/>
    <property type="evidence" value="ECO:0007669"/>
    <property type="project" value="TreeGrafter"/>
</dbReference>
<evidence type="ECO:0000313" key="10">
    <source>
        <dbReference type="EMBL" id="SMO43977.1"/>
    </source>
</evidence>
<dbReference type="EMBL" id="FXSZ01000002">
    <property type="protein sequence ID" value="SMO43977.1"/>
    <property type="molecule type" value="Genomic_DNA"/>
</dbReference>
<dbReference type="Pfam" id="PF05649">
    <property type="entry name" value="Peptidase_M13_N"/>
    <property type="match status" value="1"/>
</dbReference>
<feature type="domain" description="Peptidase M13 N-terminal" evidence="9">
    <location>
        <begin position="47"/>
        <end position="426"/>
    </location>
</feature>
<dbReference type="GO" id="GO:0005886">
    <property type="term" value="C:plasma membrane"/>
    <property type="evidence" value="ECO:0007669"/>
    <property type="project" value="TreeGrafter"/>
</dbReference>
<evidence type="ECO:0000256" key="7">
    <source>
        <dbReference type="ARBA" id="ARBA00023049"/>
    </source>
</evidence>
<dbReference type="Gene3D" id="3.40.390.10">
    <property type="entry name" value="Collagenase (Catalytic Domain)"/>
    <property type="match status" value="1"/>
</dbReference>
<dbReference type="Pfam" id="PF01431">
    <property type="entry name" value="Peptidase_M13"/>
    <property type="match status" value="1"/>
</dbReference>
<dbReference type="Gene3D" id="1.10.1380.10">
    <property type="entry name" value="Neutral endopeptidase , domain2"/>
    <property type="match status" value="1"/>
</dbReference>
<dbReference type="InterPro" id="IPR024079">
    <property type="entry name" value="MetalloPept_cat_dom_sf"/>
</dbReference>
<reference evidence="10 11" key="1">
    <citation type="submission" date="2017-05" db="EMBL/GenBank/DDBJ databases">
        <authorList>
            <person name="Varghese N."/>
            <person name="Submissions S."/>
        </authorList>
    </citation>
    <scope>NUCLEOTIDE SEQUENCE [LARGE SCALE GENOMIC DNA]</scope>
    <source>
        <strain evidence="10 11">DSM 21342</strain>
    </source>
</reference>
<keyword evidence="4" id="KW-0479">Metal-binding</keyword>
<comment type="similarity">
    <text evidence="2">Belongs to the peptidase M13 family.</text>
</comment>
<evidence type="ECO:0000256" key="5">
    <source>
        <dbReference type="ARBA" id="ARBA00022801"/>
    </source>
</evidence>
<keyword evidence="3" id="KW-0645">Protease</keyword>
<keyword evidence="7" id="KW-0482">Metalloprotease</keyword>
<keyword evidence="11" id="KW-1185">Reference proteome</keyword>
<evidence type="ECO:0000313" key="11">
    <source>
        <dbReference type="Proteomes" id="UP000315971"/>
    </source>
</evidence>
<gene>
    <name evidence="10" type="ORF">SAMN06265350_10236</name>
</gene>
<dbReference type="CDD" id="cd08662">
    <property type="entry name" value="M13"/>
    <property type="match status" value="1"/>
</dbReference>
<dbReference type="GO" id="GO:0046872">
    <property type="term" value="F:metal ion binding"/>
    <property type="evidence" value="ECO:0007669"/>
    <property type="project" value="UniProtKB-KW"/>
</dbReference>
<protein>
    <submittedName>
        <fullName evidence="10">Putative endopeptidase</fullName>
    </submittedName>
</protein>
<evidence type="ECO:0000256" key="6">
    <source>
        <dbReference type="ARBA" id="ARBA00022833"/>
    </source>
</evidence>
<evidence type="ECO:0000256" key="1">
    <source>
        <dbReference type="ARBA" id="ARBA00001947"/>
    </source>
</evidence>
<dbReference type="PRINTS" id="PR00786">
    <property type="entry name" value="NEPRILYSIN"/>
</dbReference>
<dbReference type="InterPro" id="IPR018497">
    <property type="entry name" value="Peptidase_M13_C"/>
</dbReference>
<evidence type="ECO:0000259" key="8">
    <source>
        <dbReference type="Pfam" id="PF01431"/>
    </source>
</evidence>
<dbReference type="SUPFAM" id="SSF55486">
    <property type="entry name" value="Metalloproteases ('zincins'), catalytic domain"/>
    <property type="match status" value="1"/>
</dbReference>
<dbReference type="PANTHER" id="PTHR11733">
    <property type="entry name" value="ZINC METALLOPROTEASE FAMILY M13 NEPRILYSIN-RELATED"/>
    <property type="match status" value="1"/>
</dbReference>
<keyword evidence="5" id="KW-0378">Hydrolase</keyword>